<dbReference type="eggNOG" id="ENOG502SQRM">
    <property type="taxonomic scope" value="Eukaryota"/>
</dbReference>
<dbReference type="PANTHER" id="PTHR42791:SF17">
    <property type="entry name" value="ACETYLTRANSFERASE, GNAT FAMILY FAMILY (AFU_ORTHOLOGUE AFUA_8G05690)"/>
    <property type="match status" value="1"/>
</dbReference>
<reference evidence="5" key="1">
    <citation type="submission" date="2010-07" db="EMBL/GenBank/DDBJ databases">
        <title>The genome sequence of Gaeumannomyces graminis var. tritici strain R3-111a-1.</title>
        <authorList>
            <consortium name="The Broad Institute Genome Sequencing Platform"/>
            <person name="Ma L.-J."/>
            <person name="Dead R."/>
            <person name="Young S."/>
            <person name="Zeng Q."/>
            <person name="Koehrsen M."/>
            <person name="Alvarado L."/>
            <person name="Berlin A."/>
            <person name="Chapman S.B."/>
            <person name="Chen Z."/>
            <person name="Freedman E."/>
            <person name="Gellesch M."/>
            <person name="Goldberg J."/>
            <person name="Griggs A."/>
            <person name="Gujja S."/>
            <person name="Heilman E.R."/>
            <person name="Heiman D."/>
            <person name="Hepburn T."/>
            <person name="Howarth C."/>
            <person name="Jen D."/>
            <person name="Larson L."/>
            <person name="Mehta T."/>
            <person name="Neiman D."/>
            <person name="Pearson M."/>
            <person name="Roberts A."/>
            <person name="Saif S."/>
            <person name="Shea T."/>
            <person name="Shenoy N."/>
            <person name="Sisk P."/>
            <person name="Stolte C."/>
            <person name="Sykes S."/>
            <person name="Walk T."/>
            <person name="White J."/>
            <person name="Yandava C."/>
            <person name="Haas B."/>
            <person name="Nusbaum C."/>
            <person name="Birren B."/>
        </authorList>
    </citation>
    <scope>NUCLEOTIDE SEQUENCE [LARGE SCALE GENOMIC DNA]</scope>
    <source>
        <strain evidence="5">R3-111a-1</strain>
    </source>
</reference>
<dbReference type="OrthoDB" id="196847at2759"/>
<dbReference type="Pfam" id="PF00583">
    <property type="entry name" value="Acetyltransf_1"/>
    <property type="match status" value="1"/>
</dbReference>
<dbReference type="AlphaFoldDB" id="J3NVX0"/>
<dbReference type="InterPro" id="IPR016181">
    <property type="entry name" value="Acyl_CoA_acyltransferase"/>
</dbReference>
<dbReference type="InterPro" id="IPR052523">
    <property type="entry name" value="Trichothecene_AcTrans"/>
</dbReference>
<evidence type="ECO:0000313" key="5">
    <source>
        <dbReference type="Proteomes" id="UP000006039"/>
    </source>
</evidence>
<dbReference type="GO" id="GO:0016747">
    <property type="term" value="F:acyltransferase activity, transferring groups other than amino-acyl groups"/>
    <property type="evidence" value="ECO:0007669"/>
    <property type="project" value="InterPro"/>
</dbReference>
<gene>
    <name evidence="4" type="primary">20345890</name>
    <name evidence="3" type="ORF">GGTG_05432</name>
</gene>
<sequence>MPTSTSSRLFYRDPRRLLCLSTHNRSPSTALRRTAAPPLPLLRSLRHTTSRYSSSLGNSHRRSSSSSSRTMAAPTTPTPATSRPRGQMRLRPARPEESVAIARVHFDAFGSSPMASLLHGGPGGVSEQTVRGFASDLFPGPDHDEAAKGERLLTVAEFVPEGDGDGGEQQQQQQQPELVAFAKWTIYRRERTAAQWDVEEPAAAEEEAGGSSSAVVLDAFIGDLHRTARALAKGEPHMHLNILACKKAHAGLGAGTALLRAGLELADELGLPTRLESSPLGYRLYARHGFEPVAAQDLEITRRWGKAHAAGENWGHGNAVEVCGPAPEGCYRSVFMRRPAKAL</sequence>
<reference evidence="4" key="4">
    <citation type="journal article" date="2015" name="G3 (Bethesda)">
        <title>Genome sequences of three phytopathogenic species of the Magnaporthaceae family of fungi.</title>
        <authorList>
            <person name="Okagaki L.H."/>
            <person name="Nunes C.C."/>
            <person name="Sailsbery J."/>
            <person name="Clay B."/>
            <person name="Brown D."/>
            <person name="John T."/>
            <person name="Oh Y."/>
            <person name="Young N."/>
            <person name="Fitzgerald M."/>
            <person name="Haas B.J."/>
            <person name="Zeng Q."/>
            <person name="Young S."/>
            <person name="Adiconis X."/>
            <person name="Fan L."/>
            <person name="Levin J.Z."/>
            <person name="Mitchell T.K."/>
            <person name="Okubara P.A."/>
            <person name="Farman M.L."/>
            <person name="Kohn L.M."/>
            <person name="Birren B."/>
            <person name="Ma L.-J."/>
            <person name="Dean R.A."/>
        </authorList>
    </citation>
    <scope>NUCLEOTIDE SEQUENCE</scope>
    <source>
        <strain evidence="4">R3-111a-1</strain>
    </source>
</reference>
<name>J3NVX0_GAET3</name>
<dbReference type="PANTHER" id="PTHR42791">
    <property type="entry name" value="GNAT FAMILY ACETYLTRANSFERASE"/>
    <property type="match status" value="1"/>
</dbReference>
<reference evidence="4" key="5">
    <citation type="submission" date="2018-04" db="UniProtKB">
        <authorList>
            <consortium name="EnsemblFungi"/>
        </authorList>
    </citation>
    <scope>IDENTIFICATION</scope>
    <source>
        <strain evidence="4">R3-111a-1</strain>
    </source>
</reference>
<dbReference type="GeneID" id="20345890"/>
<evidence type="ECO:0000256" key="1">
    <source>
        <dbReference type="SAM" id="MobiDB-lite"/>
    </source>
</evidence>
<feature type="domain" description="N-acetyltransferase" evidence="2">
    <location>
        <begin position="222"/>
        <end position="290"/>
    </location>
</feature>
<evidence type="ECO:0000259" key="2">
    <source>
        <dbReference type="Pfam" id="PF00583"/>
    </source>
</evidence>
<dbReference type="RefSeq" id="XP_009221499.1">
    <property type="nucleotide sequence ID" value="XM_009223235.1"/>
</dbReference>
<dbReference type="STRING" id="644352.J3NVX0"/>
<feature type="region of interest" description="Disordered" evidence="1">
    <location>
        <begin position="21"/>
        <end position="92"/>
    </location>
</feature>
<proteinExistence type="predicted"/>
<dbReference type="SUPFAM" id="SSF55729">
    <property type="entry name" value="Acyl-CoA N-acyltransferases (Nat)"/>
    <property type="match status" value="1"/>
</dbReference>
<evidence type="ECO:0000313" key="4">
    <source>
        <dbReference type="EnsemblFungi" id="EJT75499"/>
    </source>
</evidence>
<reference evidence="3" key="3">
    <citation type="submission" date="2010-09" db="EMBL/GenBank/DDBJ databases">
        <title>Annotation of Gaeumannomyces graminis var. tritici R3-111a-1.</title>
        <authorList>
            <consortium name="The Broad Institute Genome Sequencing Platform"/>
            <person name="Ma L.-J."/>
            <person name="Dead R."/>
            <person name="Young S.K."/>
            <person name="Zeng Q."/>
            <person name="Gargeya S."/>
            <person name="Fitzgerald M."/>
            <person name="Haas B."/>
            <person name="Abouelleil A."/>
            <person name="Alvarado L."/>
            <person name="Arachchi H.M."/>
            <person name="Berlin A."/>
            <person name="Brown A."/>
            <person name="Chapman S.B."/>
            <person name="Chen Z."/>
            <person name="Dunbar C."/>
            <person name="Freedman E."/>
            <person name="Gearin G."/>
            <person name="Gellesch M."/>
            <person name="Goldberg J."/>
            <person name="Griggs A."/>
            <person name="Gujja S."/>
            <person name="Heiman D."/>
            <person name="Howarth C."/>
            <person name="Larson L."/>
            <person name="Lui A."/>
            <person name="MacDonald P.J.P."/>
            <person name="Mehta T."/>
            <person name="Montmayeur A."/>
            <person name="Murphy C."/>
            <person name="Neiman D."/>
            <person name="Pearson M."/>
            <person name="Priest M."/>
            <person name="Roberts A."/>
            <person name="Saif S."/>
            <person name="Shea T."/>
            <person name="Shenoy N."/>
            <person name="Sisk P."/>
            <person name="Stolte C."/>
            <person name="Sykes S."/>
            <person name="Yandava C."/>
            <person name="Wortman J."/>
            <person name="Nusbaum C."/>
            <person name="Birren B."/>
        </authorList>
    </citation>
    <scope>NUCLEOTIDE SEQUENCE</scope>
    <source>
        <strain evidence="3">R3-111a-1</strain>
    </source>
</reference>
<dbReference type="Gene3D" id="3.40.630.30">
    <property type="match status" value="1"/>
</dbReference>
<keyword evidence="5" id="KW-1185">Reference proteome</keyword>
<feature type="compositionally biased region" description="Low complexity" evidence="1">
    <location>
        <begin position="50"/>
        <end position="85"/>
    </location>
</feature>
<dbReference type="VEuPathDB" id="FungiDB:GGTG_05432"/>
<dbReference type="Proteomes" id="UP000006039">
    <property type="component" value="Unassembled WGS sequence"/>
</dbReference>
<protein>
    <recommendedName>
        <fullName evidence="2">N-acetyltransferase domain-containing protein</fullName>
    </recommendedName>
</protein>
<reference evidence="3" key="2">
    <citation type="submission" date="2010-07" db="EMBL/GenBank/DDBJ databases">
        <authorList>
            <consortium name="The Broad Institute Genome Sequencing Platform"/>
            <consortium name="Broad Institute Genome Sequencing Center for Infectious Disease"/>
            <person name="Ma L.-J."/>
            <person name="Dead R."/>
            <person name="Young S."/>
            <person name="Zeng Q."/>
            <person name="Koehrsen M."/>
            <person name="Alvarado L."/>
            <person name="Berlin A."/>
            <person name="Chapman S.B."/>
            <person name="Chen Z."/>
            <person name="Freedman E."/>
            <person name="Gellesch M."/>
            <person name="Goldberg J."/>
            <person name="Griggs A."/>
            <person name="Gujja S."/>
            <person name="Heilman E.R."/>
            <person name="Heiman D."/>
            <person name="Hepburn T."/>
            <person name="Howarth C."/>
            <person name="Jen D."/>
            <person name="Larson L."/>
            <person name="Mehta T."/>
            <person name="Neiman D."/>
            <person name="Pearson M."/>
            <person name="Roberts A."/>
            <person name="Saif S."/>
            <person name="Shea T."/>
            <person name="Shenoy N."/>
            <person name="Sisk P."/>
            <person name="Stolte C."/>
            <person name="Sykes S."/>
            <person name="Walk T."/>
            <person name="White J."/>
            <person name="Yandava C."/>
            <person name="Haas B."/>
            <person name="Nusbaum C."/>
            <person name="Birren B."/>
        </authorList>
    </citation>
    <scope>NUCLEOTIDE SEQUENCE</scope>
    <source>
        <strain evidence="3">R3-111a-1</strain>
    </source>
</reference>
<dbReference type="HOGENOM" id="CLU_809029_0_0_1"/>
<dbReference type="EnsemblFungi" id="EJT75499">
    <property type="protein sequence ID" value="EJT75499"/>
    <property type="gene ID" value="GGTG_05432"/>
</dbReference>
<dbReference type="EMBL" id="GL385397">
    <property type="protein sequence ID" value="EJT75499.1"/>
    <property type="molecule type" value="Genomic_DNA"/>
</dbReference>
<evidence type="ECO:0000313" key="3">
    <source>
        <dbReference type="EMBL" id="EJT75499.1"/>
    </source>
</evidence>
<organism evidence="3">
    <name type="scientific">Gaeumannomyces tritici (strain R3-111a-1)</name>
    <name type="common">Wheat and barley take-all root rot fungus</name>
    <name type="synonym">Gaeumannomyces graminis var. tritici</name>
    <dbReference type="NCBI Taxonomy" id="644352"/>
    <lineage>
        <taxon>Eukaryota</taxon>
        <taxon>Fungi</taxon>
        <taxon>Dikarya</taxon>
        <taxon>Ascomycota</taxon>
        <taxon>Pezizomycotina</taxon>
        <taxon>Sordariomycetes</taxon>
        <taxon>Sordariomycetidae</taxon>
        <taxon>Magnaporthales</taxon>
        <taxon>Magnaporthaceae</taxon>
        <taxon>Gaeumannomyces</taxon>
    </lineage>
</organism>
<dbReference type="InterPro" id="IPR000182">
    <property type="entry name" value="GNAT_dom"/>
</dbReference>
<accession>J3NVX0</accession>